<comment type="function">
    <text evidence="13">Essential component of the TIM23 complex, a complex that mediates the translocation of transit peptide-containing proteins across the mitochondrial inner membrane. Required to direct preproteins in transit and direct them to the channel protein TIM23, and possibly facilitates transfer of the translocating proteins from the TOM complex to the TIM23 complex.</text>
</comment>
<feature type="region of interest" description="Disordered" evidence="16">
    <location>
        <begin position="42"/>
        <end position="159"/>
    </location>
</feature>
<comment type="caution">
    <text evidence="18">The sequence shown here is derived from an EMBL/GenBank/DDBJ whole genome shotgun (WGS) entry which is preliminary data.</text>
</comment>
<dbReference type="InterPro" id="IPR023214">
    <property type="entry name" value="HAD_sf"/>
</dbReference>
<keyword evidence="4 15" id="KW-0813">Transport</keyword>
<keyword evidence="5" id="KW-0812">Transmembrane</keyword>
<evidence type="ECO:0000256" key="7">
    <source>
        <dbReference type="ARBA" id="ARBA00022927"/>
    </source>
</evidence>
<dbReference type="PROSITE" id="PS50969">
    <property type="entry name" value="FCP1"/>
    <property type="match status" value="1"/>
</dbReference>
<dbReference type="InterPro" id="IPR036412">
    <property type="entry name" value="HAD-like_sf"/>
</dbReference>
<accession>A0A2K3Q9M8</accession>
<reference evidence="18 19" key="1">
    <citation type="submission" date="2017-08" db="EMBL/GenBank/DDBJ databases">
        <title>Harnessing the power of phylogenomics to disentangle the directionality and signatures of interkingdom host jumping in the parasitic fungal genus Tolypocladium.</title>
        <authorList>
            <person name="Quandt C.A."/>
            <person name="Patterson W."/>
            <person name="Spatafora J.W."/>
        </authorList>
    </citation>
    <scope>NUCLEOTIDE SEQUENCE [LARGE SCALE GENOMIC DNA]</scope>
    <source>
        <strain evidence="18 19">CBS 113982</strain>
    </source>
</reference>
<organism evidence="18 19">
    <name type="scientific">Tolypocladium capitatum</name>
    <dbReference type="NCBI Taxonomy" id="45235"/>
    <lineage>
        <taxon>Eukaryota</taxon>
        <taxon>Fungi</taxon>
        <taxon>Dikarya</taxon>
        <taxon>Ascomycota</taxon>
        <taxon>Pezizomycotina</taxon>
        <taxon>Sordariomycetes</taxon>
        <taxon>Hypocreomycetidae</taxon>
        <taxon>Hypocreales</taxon>
        <taxon>Ophiocordycipitaceae</taxon>
        <taxon>Tolypocladium</taxon>
    </lineage>
</organism>
<evidence type="ECO:0000256" key="6">
    <source>
        <dbReference type="ARBA" id="ARBA00022792"/>
    </source>
</evidence>
<evidence type="ECO:0000256" key="9">
    <source>
        <dbReference type="ARBA" id="ARBA00022989"/>
    </source>
</evidence>
<feature type="region of interest" description="Disordered" evidence="16">
    <location>
        <begin position="1"/>
        <end position="30"/>
    </location>
</feature>
<evidence type="ECO:0000256" key="14">
    <source>
        <dbReference type="ARBA" id="ARBA00063960"/>
    </source>
</evidence>
<evidence type="ECO:0000256" key="5">
    <source>
        <dbReference type="ARBA" id="ARBA00022692"/>
    </source>
</evidence>
<keyword evidence="19" id="KW-1185">Reference proteome</keyword>
<evidence type="ECO:0000256" key="11">
    <source>
        <dbReference type="ARBA" id="ARBA00023128"/>
    </source>
</evidence>
<evidence type="ECO:0000256" key="2">
    <source>
        <dbReference type="ARBA" id="ARBA00006344"/>
    </source>
</evidence>
<keyword evidence="11 15" id="KW-0496">Mitochondrion</keyword>
<evidence type="ECO:0000256" key="4">
    <source>
        <dbReference type="ARBA" id="ARBA00022448"/>
    </source>
</evidence>
<evidence type="ECO:0000256" key="12">
    <source>
        <dbReference type="ARBA" id="ARBA00023136"/>
    </source>
</evidence>
<evidence type="ECO:0000259" key="17">
    <source>
        <dbReference type="PROSITE" id="PS50969"/>
    </source>
</evidence>
<evidence type="ECO:0000313" key="18">
    <source>
        <dbReference type="EMBL" id="PNY24260.1"/>
    </source>
</evidence>
<dbReference type="SMART" id="SM00577">
    <property type="entry name" value="CPDc"/>
    <property type="match status" value="1"/>
</dbReference>
<comment type="similarity">
    <text evidence="2 15">Belongs to the TIM50 family.</text>
</comment>
<keyword evidence="10 15" id="KW-0811">Translocation</keyword>
<keyword evidence="9" id="KW-1133">Transmembrane helix</keyword>
<dbReference type="GO" id="GO:0015031">
    <property type="term" value="P:protein transport"/>
    <property type="evidence" value="ECO:0007669"/>
    <property type="project" value="UniProtKB-KW"/>
</dbReference>
<name>A0A2K3Q9M8_9HYPO</name>
<evidence type="ECO:0000256" key="8">
    <source>
        <dbReference type="ARBA" id="ARBA00022946"/>
    </source>
</evidence>
<dbReference type="SUPFAM" id="SSF56784">
    <property type="entry name" value="HAD-like"/>
    <property type="match status" value="1"/>
</dbReference>
<dbReference type="PANTHER" id="PTHR12210">
    <property type="entry name" value="DULLARD PROTEIN PHOSPHATASE"/>
    <property type="match status" value="1"/>
</dbReference>
<dbReference type="CDD" id="cd07521">
    <property type="entry name" value="HAD_FCP1-like"/>
    <property type="match status" value="1"/>
</dbReference>
<feature type="compositionally biased region" description="Low complexity" evidence="16">
    <location>
        <begin position="57"/>
        <end position="76"/>
    </location>
</feature>
<proteinExistence type="inferred from homology"/>
<dbReference type="Gene3D" id="3.40.50.1000">
    <property type="entry name" value="HAD superfamily/HAD-like"/>
    <property type="match status" value="1"/>
</dbReference>
<dbReference type="EMBL" id="NRSZ01000931">
    <property type="protein sequence ID" value="PNY24260.1"/>
    <property type="molecule type" value="Genomic_DNA"/>
</dbReference>
<dbReference type="InterPro" id="IPR050365">
    <property type="entry name" value="TIM50"/>
</dbReference>
<evidence type="ECO:0000256" key="1">
    <source>
        <dbReference type="ARBA" id="ARBA00004434"/>
    </source>
</evidence>
<comment type="subunit">
    <text evidence="14">Component of the TIM23 complex, at least composed of TIM23, TIM17, TIM50 and TIM21. Interacts with preproteins in transit.</text>
</comment>
<dbReference type="AlphaFoldDB" id="A0A2K3Q9M8"/>
<dbReference type="Proteomes" id="UP000236621">
    <property type="component" value="Unassembled WGS sequence"/>
</dbReference>
<evidence type="ECO:0000313" key="19">
    <source>
        <dbReference type="Proteomes" id="UP000236621"/>
    </source>
</evidence>
<feature type="region of interest" description="Disordered" evidence="16">
    <location>
        <begin position="512"/>
        <end position="542"/>
    </location>
</feature>
<dbReference type="FunFam" id="3.40.50.1000:FF:000019">
    <property type="entry name" value="Mitochondrial import inner membrane translocase subunit TIM50"/>
    <property type="match status" value="1"/>
</dbReference>
<dbReference type="InterPro" id="IPR004274">
    <property type="entry name" value="FCP1_dom"/>
</dbReference>
<keyword evidence="7 15" id="KW-0653">Protein transport</keyword>
<feature type="compositionally biased region" description="Polar residues" evidence="16">
    <location>
        <begin position="119"/>
        <end position="138"/>
    </location>
</feature>
<dbReference type="STRING" id="45235.A0A2K3Q9M8"/>
<dbReference type="Pfam" id="PF03031">
    <property type="entry name" value="NIF"/>
    <property type="match status" value="1"/>
</dbReference>
<evidence type="ECO:0000256" key="15">
    <source>
        <dbReference type="RuleBase" id="RU365079"/>
    </source>
</evidence>
<feature type="compositionally biased region" description="Basic and acidic residues" evidence="16">
    <location>
        <begin position="147"/>
        <end position="158"/>
    </location>
</feature>
<evidence type="ECO:0000256" key="10">
    <source>
        <dbReference type="ARBA" id="ARBA00023010"/>
    </source>
</evidence>
<feature type="compositionally biased region" description="Low complexity" evidence="16">
    <location>
        <begin position="517"/>
        <end position="536"/>
    </location>
</feature>
<dbReference type="GO" id="GO:0005744">
    <property type="term" value="C:TIM23 mitochondrial import inner membrane translocase complex"/>
    <property type="evidence" value="ECO:0007669"/>
    <property type="project" value="UniProtKB-UniRule"/>
</dbReference>
<keyword evidence="8 15" id="KW-0809">Transit peptide</keyword>
<dbReference type="OrthoDB" id="287041at2759"/>
<keyword evidence="12" id="KW-0472">Membrane</keyword>
<keyword evidence="6" id="KW-0999">Mitochondrion inner membrane</keyword>
<comment type="subcellular location">
    <subcellularLocation>
        <location evidence="1 15">Mitochondrion inner membrane</location>
        <topology evidence="1 15">Single-pass membrane protein</topology>
    </subcellularLocation>
</comment>
<protein>
    <recommendedName>
        <fullName evidence="3 15">Mitochondrial import inner membrane translocase subunit TIM50</fullName>
    </recommendedName>
</protein>
<evidence type="ECO:0000256" key="3">
    <source>
        <dbReference type="ARBA" id="ARBA00020799"/>
    </source>
</evidence>
<gene>
    <name evidence="18" type="ORF">TCAP_05810</name>
</gene>
<feature type="domain" description="FCP1 homology" evidence="17">
    <location>
        <begin position="244"/>
        <end position="387"/>
    </location>
</feature>
<sequence length="542" mass="61109">MLSRVAQAPRLATAAARLSRPAVSPILRARPAAAAISPWIRTYANNQGGPGQKKPPSRTSQTGASSASAQSQSSSSKEAKPSSQPRDDGVGASEEQSPPDASKDAEPIPFHKLPDLTQGIPSTLEQEMRQQTGRSQSGLEAVDQEDAEGRERRNRRDSYVSTSERNRRWWTRFMLLTTAVGSSFGILYMGRDWEDAIEAERHPDVPNGWSPLLWWQRVKARMGESVSYYQDPAFDKLLPDPDPSFERPYTLCLSLDDLLVHSEWSREHGWRVAKRPGMDYFIRYLSQYYELVLFTTVPFAMGEPLVRKLDPFRFIMWPLYREATKYEDGEIVKDLAYLNRDLSKVIIIDTKASNVRKQPENAIIVEPWKGNAKDNDLVGLIPFLEYIHTMQYSDVRKVIKSFDGKHIPTEFARREAIARKEFNKQLEAQKSKHSKPSGMGALGSLLGLKPSNMSMTMAPEGEQNAGEAFSQGKMLQDIARERGQRNYELLEKEIRENGEKWLKEEQVAMEKAQQEAMSSMMGSFSGWFGPKPGEAAGAEKKA</sequence>
<feature type="compositionally biased region" description="Basic and acidic residues" evidence="16">
    <location>
        <begin position="77"/>
        <end position="89"/>
    </location>
</feature>
<evidence type="ECO:0000256" key="13">
    <source>
        <dbReference type="ARBA" id="ARBA00059797"/>
    </source>
</evidence>
<evidence type="ECO:0000256" key="16">
    <source>
        <dbReference type="SAM" id="MobiDB-lite"/>
    </source>
</evidence>